<sequence>MLRSVQDLVHLRWRTAQVLLAVVDGTTEQVRVLRQAMQIEGIETSDTRDEMALLLRQFGPRAPVWLRGEINRLSRQLRQWCGRCGRRNRYFDNRGICVDCVVEERRERCS</sequence>
<accession>A0A1Y5PFA3</accession>
<dbReference type="AlphaFoldDB" id="A0A1Y5PFA3"/>
<dbReference type="EMBL" id="FLQS01000036">
    <property type="protein sequence ID" value="SBS77352.1"/>
    <property type="molecule type" value="Genomic_DNA"/>
</dbReference>
<reference evidence="1" key="1">
    <citation type="submission" date="2016-03" db="EMBL/GenBank/DDBJ databases">
        <authorList>
            <person name="Ploux O."/>
        </authorList>
    </citation>
    <scope>NUCLEOTIDE SEQUENCE</scope>
    <source>
        <strain evidence="1">UC10</strain>
    </source>
</reference>
<evidence type="ECO:0000313" key="1">
    <source>
        <dbReference type="EMBL" id="SBS77352.1"/>
    </source>
</evidence>
<organism evidence="1">
    <name type="scientific">uncultured Mycobacterium sp</name>
    <dbReference type="NCBI Taxonomy" id="171292"/>
    <lineage>
        <taxon>Bacteria</taxon>
        <taxon>Bacillati</taxon>
        <taxon>Actinomycetota</taxon>
        <taxon>Actinomycetes</taxon>
        <taxon>Mycobacteriales</taxon>
        <taxon>Mycobacteriaceae</taxon>
        <taxon>Mycobacterium</taxon>
        <taxon>environmental samples</taxon>
    </lineage>
</organism>
<gene>
    <name evidence="1" type="ORF">MHPYR_410062</name>
</gene>
<name>A0A1Y5PFA3_9MYCO</name>
<protein>
    <submittedName>
        <fullName evidence="1">Uncharacterized protein</fullName>
    </submittedName>
</protein>
<proteinExistence type="predicted"/>